<keyword evidence="7" id="KW-0472">Membrane</keyword>
<dbReference type="Pfam" id="PF13813">
    <property type="entry name" value="MBOAT_2"/>
    <property type="match status" value="1"/>
</dbReference>
<dbReference type="InterPro" id="IPR044851">
    <property type="entry name" value="Wax_synthase"/>
</dbReference>
<comment type="similarity">
    <text evidence="3">Belongs to the wax synthase family.</text>
</comment>
<evidence type="ECO:0000259" key="9">
    <source>
        <dbReference type="Pfam" id="PF13813"/>
    </source>
</evidence>
<comment type="caution">
    <text evidence="10">The sequence shown here is derived from an EMBL/GenBank/DDBJ whole genome shotgun (WGS) entry which is preliminary data.</text>
</comment>
<comment type="pathway">
    <text evidence="2">Secondary metabolite biosynthesis.</text>
</comment>
<feature type="region of interest" description="Disordered" evidence="8">
    <location>
        <begin position="141"/>
        <end position="182"/>
    </location>
</feature>
<evidence type="ECO:0000256" key="5">
    <source>
        <dbReference type="ARBA" id="ARBA00022692"/>
    </source>
</evidence>
<evidence type="ECO:0000256" key="3">
    <source>
        <dbReference type="ARBA" id="ARBA00007282"/>
    </source>
</evidence>
<comment type="subcellular location">
    <subcellularLocation>
        <location evidence="1">Membrane</location>
        <topology evidence="1">Multi-pass membrane protein</topology>
    </subcellularLocation>
</comment>
<feature type="compositionally biased region" description="Basic and acidic residues" evidence="8">
    <location>
        <begin position="155"/>
        <end position="166"/>
    </location>
</feature>
<keyword evidence="5" id="KW-0812">Transmembrane</keyword>
<evidence type="ECO:0000256" key="8">
    <source>
        <dbReference type="SAM" id="MobiDB-lite"/>
    </source>
</evidence>
<dbReference type="EMBL" id="JAWRVE010000100">
    <property type="protein sequence ID" value="KAL1859055.1"/>
    <property type="molecule type" value="Genomic_DNA"/>
</dbReference>
<keyword evidence="4" id="KW-0808">Transferase</keyword>
<evidence type="ECO:0000256" key="7">
    <source>
        <dbReference type="ARBA" id="ARBA00023136"/>
    </source>
</evidence>
<reference evidence="10 11" key="1">
    <citation type="journal article" date="2024" name="IMA Fungus">
        <title>IMA Genome - F19 : A genome assembly and annotation guide to empower mycologists, including annotated draft genome sequences of Ceratocystis pirilliformis, Diaporthe australafricana, Fusarium ophioides, Paecilomyces lecythidis, and Sporothrix stenoceras.</title>
        <authorList>
            <person name="Aylward J."/>
            <person name="Wilson A.M."/>
            <person name="Visagie C.M."/>
            <person name="Spraker J."/>
            <person name="Barnes I."/>
            <person name="Buitendag C."/>
            <person name="Ceriani C."/>
            <person name="Del Mar Angel L."/>
            <person name="du Plessis D."/>
            <person name="Fuchs T."/>
            <person name="Gasser K."/>
            <person name="Kramer D."/>
            <person name="Li W."/>
            <person name="Munsamy K."/>
            <person name="Piso A."/>
            <person name="Price J.L."/>
            <person name="Sonnekus B."/>
            <person name="Thomas C."/>
            <person name="van der Nest A."/>
            <person name="van Dijk A."/>
            <person name="van Heerden A."/>
            <person name="van Vuuren N."/>
            <person name="Yilmaz N."/>
            <person name="Duong T.A."/>
            <person name="van der Merwe N.A."/>
            <person name="Wingfield M.J."/>
            <person name="Wingfield B.D."/>
        </authorList>
    </citation>
    <scope>NUCLEOTIDE SEQUENCE [LARGE SCALE GENOMIC DNA]</scope>
    <source>
        <strain evidence="10 11">CMW 18300</strain>
    </source>
</reference>
<evidence type="ECO:0000256" key="2">
    <source>
        <dbReference type="ARBA" id="ARBA00005179"/>
    </source>
</evidence>
<protein>
    <recommendedName>
        <fullName evidence="9">Wax synthase domain-containing protein</fullName>
    </recommendedName>
</protein>
<evidence type="ECO:0000256" key="6">
    <source>
        <dbReference type="ARBA" id="ARBA00022989"/>
    </source>
</evidence>
<accession>A0ABR3WD74</accession>
<keyword evidence="6" id="KW-1133">Transmembrane helix</keyword>
<name>A0ABR3WD74_9PEZI</name>
<evidence type="ECO:0000256" key="4">
    <source>
        <dbReference type="ARBA" id="ARBA00022679"/>
    </source>
</evidence>
<gene>
    <name evidence="10" type="ORF">Daus18300_009693</name>
</gene>
<organism evidence="10 11">
    <name type="scientific">Diaporthe australafricana</name>
    <dbReference type="NCBI Taxonomy" id="127596"/>
    <lineage>
        <taxon>Eukaryota</taxon>
        <taxon>Fungi</taxon>
        <taxon>Dikarya</taxon>
        <taxon>Ascomycota</taxon>
        <taxon>Pezizomycotina</taxon>
        <taxon>Sordariomycetes</taxon>
        <taxon>Sordariomycetidae</taxon>
        <taxon>Diaporthales</taxon>
        <taxon>Diaporthaceae</taxon>
        <taxon>Diaporthe</taxon>
    </lineage>
</organism>
<evidence type="ECO:0000313" key="10">
    <source>
        <dbReference type="EMBL" id="KAL1859055.1"/>
    </source>
</evidence>
<feature type="domain" description="Wax synthase" evidence="9">
    <location>
        <begin position="373"/>
        <end position="461"/>
    </location>
</feature>
<dbReference type="Proteomes" id="UP001583177">
    <property type="component" value="Unassembled WGS sequence"/>
</dbReference>
<evidence type="ECO:0000256" key="1">
    <source>
        <dbReference type="ARBA" id="ARBA00004141"/>
    </source>
</evidence>
<dbReference type="PANTHER" id="PTHR31595">
    <property type="entry name" value="LONG-CHAIN-ALCOHOL O-FATTY-ACYLTRANSFERASE 3-RELATED"/>
    <property type="match status" value="1"/>
</dbReference>
<dbReference type="InterPro" id="IPR032805">
    <property type="entry name" value="Wax_synthase_dom"/>
</dbReference>
<sequence>MQLFDLIDRLINAEPRPGLHPIPGTSPLTLEAAICPPLIYYIALLFLPPSPPHSVDTTAVKLLRNGFALLAGLLFLRLPLAYHVPQSIGLTYQLGLVGLYGSARVLDVFFISPYLFGHIPRRVRYNHESRVGTPLLDGLRDVKAVDSPPKSQNESTRRDRPGEDVNHVAPRADPTTTESDGLGLLSATDLLDNVKLALPSSLDESYHLLHRAATGPDQKPVTEHAVSEDGWPHSFHDRASWALELELSMRGVGFTWSTADVRHTRKTWLPTVHSRLHSIVARAGPVLALCFAVVRAVSLRYALPQDVDGAAWGGPGPRADLFDARLPFPVQILLTAALGAFLMTAFSFAHSAFAIVLSPLAPHPLAYFPPLYTTRIWDIRFVRQFWSYGWHRLFARFFLVYGIWPCEWIERKLTGKRADQPADVGKVVGAFLSSAFCHSFAVRGVLGGEWSRATGEAKFFALNGVAVVVEEMVKGAVLKYRKKSAGGHGTLERWYDGYVGRAWWISVLLLSGRNFARGWVNAGLVREMSAM</sequence>
<proteinExistence type="inferred from homology"/>
<dbReference type="PANTHER" id="PTHR31595:SF57">
    <property type="entry name" value="OS04G0481900 PROTEIN"/>
    <property type="match status" value="1"/>
</dbReference>
<evidence type="ECO:0000313" key="11">
    <source>
        <dbReference type="Proteomes" id="UP001583177"/>
    </source>
</evidence>
<keyword evidence="11" id="KW-1185">Reference proteome</keyword>